<dbReference type="Proteomes" id="UP000294902">
    <property type="component" value="Unassembled WGS sequence"/>
</dbReference>
<keyword evidence="2" id="KW-1185">Reference proteome</keyword>
<name>A0A4R3MKH3_9FIRM</name>
<dbReference type="RefSeq" id="WP_132251993.1">
    <property type="nucleotide sequence ID" value="NZ_SMAL01000004.1"/>
</dbReference>
<gene>
    <name evidence="1" type="ORF">EDC18_104207</name>
</gene>
<proteinExistence type="predicted"/>
<dbReference type="AlphaFoldDB" id="A0A4R3MKH3"/>
<comment type="caution">
    <text evidence="1">The sequence shown here is derived from an EMBL/GenBank/DDBJ whole genome shotgun (WGS) entry which is preliminary data.</text>
</comment>
<protein>
    <submittedName>
        <fullName evidence="1">Uncharacterized protein</fullName>
    </submittedName>
</protein>
<evidence type="ECO:0000313" key="2">
    <source>
        <dbReference type="Proteomes" id="UP000294902"/>
    </source>
</evidence>
<evidence type="ECO:0000313" key="1">
    <source>
        <dbReference type="EMBL" id="TCT15057.1"/>
    </source>
</evidence>
<organism evidence="1 2">
    <name type="scientific">Natranaerovirga pectinivora</name>
    <dbReference type="NCBI Taxonomy" id="682400"/>
    <lineage>
        <taxon>Bacteria</taxon>
        <taxon>Bacillati</taxon>
        <taxon>Bacillota</taxon>
        <taxon>Clostridia</taxon>
        <taxon>Lachnospirales</taxon>
        <taxon>Natranaerovirgaceae</taxon>
        <taxon>Natranaerovirga</taxon>
    </lineage>
</organism>
<dbReference type="EMBL" id="SMAL01000004">
    <property type="protein sequence ID" value="TCT15057.1"/>
    <property type="molecule type" value="Genomic_DNA"/>
</dbReference>
<dbReference type="OrthoDB" id="108903at2"/>
<sequence>MNLDNVYYNESYNVMLRYPKNWIETSENRFVGEDGFVQVSLIRSDNNLHEVAISDAFHTLEPYGKNPQVIPIKIDNHNARLILPQKHKKNNGEKLYQGSVIIKYEEPVEKNNILYNYLIIWIDVNHIFSIINTIRIL</sequence>
<reference evidence="1 2" key="1">
    <citation type="submission" date="2019-03" db="EMBL/GenBank/DDBJ databases">
        <title>Genomic Encyclopedia of Type Strains, Phase IV (KMG-IV): sequencing the most valuable type-strain genomes for metagenomic binning, comparative biology and taxonomic classification.</title>
        <authorList>
            <person name="Goeker M."/>
        </authorList>
    </citation>
    <scope>NUCLEOTIDE SEQUENCE [LARGE SCALE GENOMIC DNA]</scope>
    <source>
        <strain evidence="1 2">DSM 24629</strain>
    </source>
</reference>
<accession>A0A4R3MKH3</accession>